<dbReference type="Pfam" id="PF12002">
    <property type="entry name" value="MgsA_C"/>
    <property type="match status" value="1"/>
</dbReference>
<dbReference type="CDD" id="cd00009">
    <property type="entry name" value="AAA"/>
    <property type="match status" value="1"/>
</dbReference>
<comment type="function">
    <text evidence="1">DNA-dependent ATPase that plays important roles in cellular responses to stalled DNA replication processes.</text>
</comment>
<dbReference type="Gene3D" id="1.10.3710.10">
    <property type="entry name" value="DNA polymerase III clamp loader subunits, C-terminal domain"/>
    <property type="match status" value="1"/>
</dbReference>
<protein>
    <recommendedName>
        <fullName evidence="3">Replication-associated recombination protein A</fullName>
    </recommendedName>
</protein>
<accession>A0ABY8MJ53</accession>
<dbReference type="CDD" id="cd18139">
    <property type="entry name" value="HLD_clamp_RarA"/>
    <property type="match status" value="1"/>
</dbReference>
<dbReference type="PANTHER" id="PTHR13779:SF7">
    <property type="entry name" value="ATPASE WRNIP1"/>
    <property type="match status" value="1"/>
</dbReference>
<keyword evidence="5" id="KW-0067">ATP-binding</keyword>
<evidence type="ECO:0000313" key="9">
    <source>
        <dbReference type="Proteomes" id="UP001228690"/>
    </source>
</evidence>
<dbReference type="Gene3D" id="3.40.50.300">
    <property type="entry name" value="P-loop containing nucleotide triphosphate hydrolases"/>
    <property type="match status" value="1"/>
</dbReference>
<evidence type="ECO:0000256" key="5">
    <source>
        <dbReference type="ARBA" id="ARBA00022840"/>
    </source>
</evidence>
<dbReference type="InterPro" id="IPR003593">
    <property type="entry name" value="AAA+_ATPase"/>
</dbReference>
<dbReference type="InterPro" id="IPR051314">
    <property type="entry name" value="AAA_ATPase_RarA/MGS1/WRNIP1"/>
</dbReference>
<dbReference type="InterPro" id="IPR003959">
    <property type="entry name" value="ATPase_AAA_core"/>
</dbReference>
<dbReference type="RefSeq" id="WP_326928253.1">
    <property type="nucleotide sequence ID" value="NZ_CP123443.1"/>
</dbReference>
<evidence type="ECO:0000256" key="1">
    <source>
        <dbReference type="ARBA" id="ARBA00002393"/>
    </source>
</evidence>
<proteinExistence type="inferred from homology"/>
<dbReference type="SMART" id="SM00382">
    <property type="entry name" value="AAA"/>
    <property type="match status" value="1"/>
</dbReference>
<organism evidence="8 9">
    <name type="scientific">Candidatus Haliotispira prima</name>
    <dbReference type="NCBI Taxonomy" id="3034016"/>
    <lineage>
        <taxon>Bacteria</taxon>
        <taxon>Pseudomonadati</taxon>
        <taxon>Spirochaetota</taxon>
        <taxon>Spirochaetia</taxon>
        <taxon>Spirochaetales</taxon>
        <taxon>Spirochaetaceae</taxon>
        <taxon>Candidatus Haliotispira</taxon>
    </lineage>
</organism>
<feature type="region of interest" description="Disordered" evidence="6">
    <location>
        <begin position="1"/>
        <end position="24"/>
    </location>
</feature>
<dbReference type="SUPFAM" id="SSF52540">
    <property type="entry name" value="P-loop containing nucleoside triphosphate hydrolases"/>
    <property type="match status" value="1"/>
</dbReference>
<dbReference type="Pfam" id="PF00004">
    <property type="entry name" value="AAA"/>
    <property type="match status" value="1"/>
</dbReference>
<dbReference type="PANTHER" id="PTHR13779">
    <property type="entry name" value="WERNER HELICASE-INTERACTING PROTEIN 1 FAMILY MEMBER"/>
    <property type="match status" value="1"/>
</dbReference>
<feature type="domain" description="AAA+ ATPase" evidence="7">
    <location>
        <begin position="64"/>
        <end position="193"/>
    </location>
</feature>
<dbReference type="InterPro" id="IPR021886">
    <property type="entry name" value="MgsA_C"/>
</dbReference>
<gene>
    <name evidence="8" type="ORF">P0082_04085</name>
</gene>
<reference evidence="8 9" key="1">
    <citation type="submission" date="2023-04" db="EMBL/GenBank/DDBJ databases">
        <title>Spirochaete genome identified in red abalone sample constitutes a novel genus.</title>
        <authorList>
            <person name="Sharma S.P."/>
            <person name="Purcell C.M."/>
            <person name="Hyde J.R."/>
            <person name="Severin A.J."/>
        </authorList>
    </citation>
    <scope>NUCLEOTIDE SEQUENCE [LARGE SCALE GENOMIC DNA]</scope>
    <source>
        <strain evidence="8 9">SP-2023</strain>
    </source>
</reference>
<evidence type="ECO:0000313" key="8">
    <source>
        <dbReference type="EMBL" id="WGK70047.1"/>
    </source>
</evidence>
<keyword evidence="9" id="KW-1185">Reference proteome</keyword>
<keyword evidence="4" id="KW-0547">Nucleotide-binding</keyword>
<evidence type="ECO:0000256" key="6">
    <source>
        <dbReference type="SAM" id="MobiDB-lite"/>
    </source>
</evidence>
<comment type="similarity">
    <text evidence="2">Belongs to the AAA ATPase family. RarA/MGS1/WRNIP1 subfamily.</text>
</comment>
<evidence type="ECO:0000256" key="3">
    <source>
        <dbReference type="ARBA" id="ARBA00020776"/>
    </source>
</evidence>
<dbReference type="Gene3D" id="1.20.272.10">
    <property type="match status" value="1"/>
</dbReference>
<dbReference type="InterPro" id="IPR027417">
    <property type="entry name" value="P-loop_NTPase"/>
</dbReference>
<dbReference type="Gene3D" id="1.10.8.60">
    <property type="match status" value="1"/>
</dbReference>
<dbReference type="Proteomes" id="UP001228690">
    <property type="component" value="Chromosome"/>
</dbReference>
<dbReference type="Pfam" id="PF16193">
    <property type="entry name" value="AAA_assoc_2"/>
    <property type="match status" value="1"/>
</dbReference>
<dbReference type="InterPro" id="IPR008921">
    <property type="entry name" value="DNA_pol3_clamp-load_cplx_C"/>
</dbReference>
<name>A0ABY8MJ53_9SPIO</name>
<dbReference type="SUPFAM" id="SSF48019">
    <property type="entry name" value="post-AAA+ oligomerization domain-like"/>
    <property type="match status" value="1"/>
</dbReference>
<evidence type="ECO:0000256" key="2">
    <source>
        <dbReference type="ARBA" id="ARBA00008959"/>
    </source>
</evidence>
<sequence length="845" mass="96530">MNLFTEPQPASQGEPEKMAPQQDEPLASRMRPLSLEEFVGQQHLLGEDGFLHHSLALENQGQPGLGNMVLWGPPGSGKTTLALLLAKETGRAFLRLSAVLDGLKELRSCLQQAEQLRRTGSNQADGKTVSGPFRAPILFVDEIHRWNKSQQDALLPWVEQGTVLLVGATTENPAFELNNALLSRVRVLELAGLEPEDLGSIISRALQDSARGVGQSKLQLQDDAKQYLLEHCGGDARRLLNALELLAQSTRETNLNRQQVRTFLQRQNLYDRSGDYHYDTISAFIKSVRGSDADSALYWLQLMLQGGETPRFIWRRLLILAAEDIGLADPQALVQVQAAAQAFEWVGLPEGEYFLSQATIYLALAPKSNSVGAFWQAKELLRRYGPLPVPPYLRGHAKNQAKQDSARNTVRPDKQEPVHGYLYPHNYNGHWIEQTYSDEKLPGHIYRPGAEGWERERGMEHLRRLDMLREAQNLEKIRPVDAPANPRRDKNVAMIEETAPQRSTAYYENRHEVLLSWNRLRLELVQFAIDQDWDLLDILAFEAQPGNLTDEPVPVSAAAVTGRPVQPPPEAMPDFRPFRQTNQRWLQPSADFLYREWQHHRKRQHGHGWRESISRNPAVLLHQIWNLSALLQEFCALPELSEGVEPPEPESRFIQDAGLWQDRSRVIEQCEQWAGRNSDTDYLNTDHSKPEYNAPKIYALEEYPLGQPFNSENEILQILDQVEATQNASAQDTRPNLPALAEFRTLWGQHLEMLQRDQAHHKTQCEKDLLAFCHLQPVKSWNIPYRRVLHEKLWHGYTRLLPEELRPLWLNCYTQLQPNCSDAKQIADHPLRCTLQKHYCILAFS</sequence>
<dbReference type="InterPro" id="IPR032423">
    <property type="entry name" value="AAA_assoc_2"/>
</dbReference>
<evidence type="ECO:0000256" key="4">
    <source>
        <dbReference type="ARBA" id="ARBA00022741"/>
    </source>
</evidence>
<dbReference type="EMBL" id="CP123443">
    <property type="protein sequence ID" value="WGK70047.1"/>
    <property type="molecule type" value="Genomic_DNA"/>
</dbReference>
<evidence type="ECO:0000259" key="7">
    <source>
        <dbReference type="SMART" id="SM00382"/>
    </source>
</evidence>